<gene>
    <name evidence="1" type="ORF">ILYODFUR_030486</name>
</gene>
<dbReference type="Proteomes" id="UP001482620">
    <property type="component" value="Unassembled WGS sequence"/>
</dbReference>
<name>A0ABV0UM52_9TELE</name>
<protein>
    <submittedName>
        <fullName evidence="1">Uncharacterized protein</fullName>
    </submittedName>
</protein>
<dbReference type="EMBL" id="JAHRIQ010074044">
    <property type="protein sequence ID" value="MEQ2245682.1"/>
    <property type="molecule type" value="Genomic_DNA"/>
</dbReference>
<evidence type="ECO:0000313" key="2">
    <source>
        <dbReference type="Proteomes" id="UP001482620"/>
    </source>
</evidence>
<keyword evidence="2" id="KW-1185">Reference proteome</keyword>
<accession>A0ABV0UM52</accession>
<sequence length="100" mass="11182">MPVDACSTHTKDHVGSTLLTFCSRLYVNNTYTLFAIFHLRYPHLIIPRGAGENAVLPGEVTYSPYWQKTGCAFFAQGVGNSSLTAHTKHTRVSLRTRMNH</sequence>
<organism evidence="1 2">
    <name type="scientific">Ilyodon furcidens</name>
    <name type="common">goldbreast splitfin</name>
    <dbReference type="NCBI Taxonomy" id="33524"/>
    <lineage>
        <taxon>Eukaryota</taxon>
        <taxon>Metazoa</taxon>
        <taxon>Chordata</taxon>
        <taxon>Craniata</taxon>
        <taxon>Vertebrata</taxon>
        <taxon>Euteleostomi</taxon>
        <taxon>Actinopterygii</taxon>
        <taxon>Neopterygii</taxon>
        <taxon>Teleostei</taxon>
        <taxon>Neoteleostei</taxon>
        <taxon>Acanthomorphata</taxon>
        <taxon>Ovalentaria</taxon>
        <taxon>Atherinomorphae</taxon>
        <taxon>Cyprinodontiformes</taxon>
        <taxon>Goodeidae</taxon>
        <taxon>Ilyodon</taxon>
    </lineage>
</organism>
<evidence type="ECO:0000313" key="1">
    <source>
        <dbReference type="EMBL" id="MEQ2245682.1"/>
    </source>
</evidence>
<reference evidence="1 2" key="1">
    <citation type="submission" date="2021-06" db="EMBL/GenBank/DDBJ databases">
        <authorList>
            <person name="Palmer J.M."/>
        </authorList>
    </citation>
    <scope>NUCLEOTIDE SEQUENCE [LARGE SCALE GENOMIC DNA]</scope>
    <source>
        <strain evidence="2">if_2019</strain>
        <tissue evidence="1">Muscle</tissue>
    </source>
</reference>
<comment type="caution">
    <text evidence="1">The sequence shown here is derived from an EMBL/GenBank/DDBJ whole genome shotgun (WGS) entry which is preliminary data.</text>
</comment>
<proteinExistence type="predicted"/>